<dbReference type="Gene3D" id="3.10.180.10">
    <property type="entry name" value="2,3-Dihydroxybiphenyl 1,2-Dioxygenase, domain 1"/>
    <property type="match status" value="1"/>
</dbReference>
<dbReference type="EMBL" id="BJZO01000002">
    <property type="protein sequence ID" value="GEO80029.1"/>
    <property type="molecule type" value="Genomic_DNA"/>
</dbReference>
<dbReference type="PROSITE" id="PS51819">
    <property type="entry name" value="VOC"/>
    <property type="match status" value="1"/>
</dbReference>
<evidence type="ECO:0000256" key="4">
    <source>
        <dbReference type="ARBA" id="ARBA00032460"/>
    </source>
</evidence>
<evidence type="ECO:0000256" key="5">
    <source>
        <dbReference type="ARBA" id="ARBA00033298"/>
    </source>
</evidence>
<dbReference type="PANTHER" id="PTHR46036">
    <property type="entry name" value="LACTOYLGLUTATHIONE LYASE"/>
    <property type="match status" value="1"/>
</dbReference>
<dbReference type="InterPro" id="IPR036105">
    <property type="entry name" value="DiNase_FeMo-co_biosyn_sf"/>
</dbReference>
<dbReference type="Gene3D" id="3.30.420.130">
    <property type="entry name" value="Dinitrogenase iron-molybdenum cofactor biosynthesis domain"/>
    <property type="match status" value="1"/>
</dbReference>
<dbReference type="Pfam" id="PF02579">
    <property type="entry name" value="Nitro_FeMo-Co"/>
    <property type="match status" value="1"/>
</dbReference>
<evidence type="ECO:0000313" key="7">
    <source>
        <dbReference type="EMBL" id="GEO80029.1"/>
    </source>
</evidence>
<dbReference type="SUPFAM" id="SSF53146">
    <property type="entry name" value="Nitrogenase accessory factor-like"/>
    <property type="match status" value="1"/>
</dbReference>
<organism evidence="7 8">
    <name type="scientific">Pararhodospirillum oryzae</name>
    <dbReference type="NCBI Taxonomy" id="478448"/>
    <lineage>
        <taxon>Bacteria</taxon>
        <taxon>Pseudomonadati</taxon>
        <taxon>Pseudomonadota</taxon>
        <taxon>Alphaproteobacteria</taxon>
        <taxon>Rhodospirillales</taxon>
        <taxon>Rhodospirillaceae</taxon>
        <taxon>Pararhodospirillum</taxon>
    </lineage>
</organism>
<feature type="domain" description="VOC" evidence="6">
    <location>
        <begin position="129"/>
        <end position="253"/>
    </location>
</feature>
<keyword evidence="8" id="KW-1185">Reference proteome</keyword>
<dbReference type="InterPro" id="IPR037523">
    <property type="entry name" value="VOC_core"/>
</dbReference>
<dbReference type="InterPro" id="IPR004360">
    <property type="entry name" value="Glyas_Fos-R_dOase_dom"/>
</dbReference>
<dbReference type="Pfam" id="PF00903">
    <property type="entry name" value="Glyoxalase"/>
    <property type="match status" value="1"/>
</dbReference>
<dbReference type="Proteomes" id="UP000321567">
    <property type="component" value="Unassembled WGS sequence"/>
</dbReference>
<evidence type="ECO:0000256" key="2">
    <source>
        <dbReference type="ARBA" id="ARBA00030291"/>
    </source>
</evidence>
<reference evidence="7 8" key="1">
    <citation type="submission" date="2019-07" db="EMBL/GenBank/DDBJ databases">
        <title>Whole genome shotgun sequence of Rhodospirillum oryzae NBRC 107573.</title>
        <authorList>
            <person name="Hosoyama A."/>
            <person name="Uohara A."/>
            <person name="Ohji S."/>
            <person name="Ichikawa N."/>
        </authorList>
    </citation>
    <scope>NUCLEOTIDE SEQUENCE [LARGE SCALE GENOMIC DNA]</scope>
    <source>
        <strain evidence="7 8">NBRC 107573</strain>
    </source>
</reference>
<protein>
    <recommendedName>
        <fullName evidence="3">Aldoketomutase</fullName>
    </recommendedName>
    <alternativeName>
        <fullName evidence="2">Ketone-aldehyde mutase</fullName>
    </alternativeName>
    <alternativeName>
        <fullName evidence="4">Methylglyoxalase</fullName>
    </alternativeName>
    <alternativeName>
        <fullName evidence="5">S-D-lactoylglutathione methylglyoxal lyase</fullName>
    </alternativeName>
</protein>
<proteinExistence type="predicted"/>
<accession>A0A512H3J4</accession>
<evidence type="ECO:0000256" key="1">
    <source>
        <dbReference type="ARBA" id="ARBA00023231"/>
    </source>
</evidence>
<dbReference type="InterPro" id="IPR029068">
    <property type="entry name" value="Glyas_Bleomycin-R_OHBP_Dase"/>
</dbReference>
<comment type="caution">
    <text evidence="7">The sequence shown here is derived from an EMBL/GenBank/DDBJ whole genome shotgun (WGS) entry which is preliminary data.</text>
</comment>
<dbReference type="InterPro" id="IPR003731">
    <property type="entry name" value="Di-Nase_FeMo-co_biosynth"/>
</dbReference>
<keyword evidence="1" id="KW-0535">Nitrogen fixation</keyword>
<dbReference type="SUPFAM" id="SSF54593">
    <property type="entry name" value="Glyoxalase/Bleomycin resistance protein/Dihydroxybiphenyl dioxygenase"/>
    <property type="match status" value="1"/>
</dbReference>
<dbReference type="PANTHER" id="PTHR46036:SF5">
    <property type="entry name" value="LACTOYLGLUTATHIONE LYASE"/>
    <property type="match status" value="1"/>
</dbReference>
<dbReference type="AlphaFoldDB" id="A0A512H3J4"/>
<dbReference type="GO" id="GO:0005737">
    <property type="term" value="C:cytoplasm"/>
    <property type="evidence" value="ECO:0007669"/>
    <property type="project" value="TreeGrafter"/>
</dbReference>
<dbReference type="CDD" id="cd00852">
    <property type="entry name" value="NifB"/>
    <property type="match status" value="1"/>
</dbReference>
<evidence type="ECO:0000259" key="6">
    <source>
        <dbReference type="PROSITE" id="PS51819"/>
    </source>
</evidence>
<dbReference type="InterPro" id="IPR034165">
    <property type="entry name" value="NifB_C"/>
</dbReference>
<evidence type="ECO:0000256" key="3">
    <source>
        <dbReference type="ARBA" id="ARBA00030892"/>
    </source>
</evidence>
<gene>
    <name evidence="7" type="ORF">ROR02_01600</name>
</gene>
<dbReference type="GO" id="GO:0004462">
    <property type="term" value="F:lactoylglutathione lyase activity"/>
    <property type="evidence" value="ECO:0007669"/>
    <property type="project" value="TreeGrafter"/>
</dbReference>
<sequence>MSEAPSSLRIAVASKDGQRIDQHFGHAEAFWVFDVTAEGATPVEQRVIADHAREGEDARDTVCRMLGDCPMLLVARIGPNPQEKLARAGIEATDMLAGQAIDEALVAVFSGRARALAATAAPVDGSTFRLVHCMLRVADLDRTIAFYTHHLGMQVLERREHRRNQFSQAYLGFGPHCAMSVEFVQNWTRETPYELGDSFGHIALEVTGITALCERLAAAKVPMPRPPRAQRHGESIVAFIEDPDGHRIELIQRAPEE</sequence>
<dbReference type="GO" id="GO:0019243">
    <property type="term" value="P:methylglyoxal catabolic process to D-lactate via S-lactoyl-glutathione"/>
    <property type="evidence" value="ECO:0007669"/>
    <property type="project" value="TreeGrafter"/>
</dbReference>
<name>A0A512H3J4_9PROT</name>
<evidence type="ECO:0000313" key="8">
    <source>
        <dbReference type="Proteomes" id="UP000321567"/>
    </source>
</evidence>